<proteinExistence type="predicted"/>
<protein>
    <recommendedName>
        <fullName evidence="2">histidine kinase</fullName>
        <ecNumber evidence="2">2.7.13.3</ecNumber>
    </recommendedName>
</protein>
<evidence type="ECO:0000256" key="3">
    <source>
        <dbReference type="ARBA" id="ARBA00022679"/>
    </source>
</evidence>
<dbReference type="SMART" id="SM00388">
    <property type="entry name" value="HisKA"/>
    <property type="match status" value="1"/>
</dbReference>
<keyword evidence="3" id="KW-0808">Transferase</keyword>
<dbReference type="CDD" id="cd00082">
    <property type="entry name" value="HisKA"/>
    <property type="match status" value="1"/>
</dbReference>
<name>A0ABU5ZKC2_9BACL</name>
<comment type="catalytic activity">
    <reaction evidence="1">
        <text>ATP + protein L-histidine = ADP + protein N-phospho-L-histidine.</text>
        <dbReference type="EC" id="2.7.13.3"/>
    </reaction>
</comment>
<dbReference type="InterPro" id="IPR003661">
    <property type="entry name" value="HisK_dim/P_dom"/>
</dbReference>
<dbReference type="Proteomes" id="UP001310386">
    <property type="component" value="Unassembled WGS sequence"/>
</dbReference>
<evidence type="ECO:0000256" key="1">
    <source>
        <dbReference type="ARBA" id="ARBA00000085"/>
    </source>
</evidence>
<dbReference type="InterPro" id="IPR050736">
    <property type="entry name" value="Sensor_HK_Regulatory"/>
</dbReference>
<dbReference type="PANTHER" id="PTHR43711:SF1">
    <property type="entry name" value="HISTIDINE KINASE 1"/>
    <property type="match status" value="1"/>
</dbReference>
<dbReference type="Pfam" id="PF00512">
    <property type="entry name" value="HisKA"/>
    <property type="match status" value="1"/>
</dbReference>
<keyword evidence="8" id="KW-1185">Reference proteome</keyword>
<evidence type="ECO:0000313" key="7">
    <source>
        <dbReference type="EMBL" id="MEB3102969.1"/>
    </source>
</evidence>
<evidence type="ECO:0000256" key="4">
    <source>
        <dbReference type="ARBA" id="ARBA00022777"/>
    </source>
</evidence>
<evidence type="ECO:0000259" key="6">
    <source>
        <dbReference type="SMART" id="SM00388"/>
    </source>
</evidence>
<sequence length="116" mass="13769">MENVSHDLRTPMASIQSFMEAIQDNAIRDEQTFARYLDTIRLETRRLSGLIEDLLQLSRLQAGTKTLCPERCHLKDLFLEILQSYTLRWRRRICRSSSGFRRRFRLRLSCLRQPPG</sequence>
<dbReference type="PANTHER" id="PTHR43711">
    <property type="entry name" value="TWO-COMPONENT HISTIDINE KINASE"/>
    <property type="match status" value="1"/>
</dbReference>
<keyword evidence="5" id="KW-0902">Two-component regulatory system</keyword>
<reference evidence="7" key="1">
    <citation type="submission" date="2023-12" db="EMBL/GenBank/DDBJ databases">
        <title>Fervidustalea candida gen. nov., sp. nov., a novel member of the family Paenibacillaceae isolated from a geothermal area.</title>
        <authorList>
            <person name="Li W.-J."/>
            <person name="Jiao J.-Y."/>
            <person name="Chen Y."/>
        </authorList>
    </citation>
    <scope>NUCLEOTIDE SEQUENCE</scope>
    <source>
        <strain evidence="7">SYSU GA230002</strain>
    </source>
</reference>
<evidence type="ECO:0000256" key="2">
    <source>
        <dbReference type="ARBA" id="ARBA00012438"/>
    </source>
</evidence>
<dbReference type="GO" id="GO:0016301">
    <property type="term" value="F:kinase activity"/>
    <property type="evidence" value="ECO:0007669"/>
    <property type="project" value="UniProtKB-KW"/>
</dbReference>
<keyword evidence="4 7" id="KW-0418">Kinase</keyword>
<dbReference type="Gene3D" id="1.10.287.130">
    <property type="match status" value="1"/>
</dbReference>
<comment type="caution">
    <text evidence="7">The sequence shown here is derived from an EMBL/GenBank/DDBJ whole genome shotgun (WGS) entry which is preliminary data.</text>
</comment>
<accession>A0ABU5ZKC2</accession>
<dbReference type="SUPFAM" id="SSF47384">
    <property type="entry name" value="Homodimeric domain of signal transducing histidine kinase"/>
    <property type="match status" value="1"/>
</dbReference>
<evidence type="ECO:0000256" key="5">
    <source>
        <dbReference type="ARBA" id="ARBA00023012"/>
    </source>
</evidence>
<dbReference type="EC" id="2.7.13.3" evidence="2"/>
<gene>
    <name evidence="7" type="ORF">VF724_15030</name>
</gene>
<evidence type="ECO:0000313" key="8">
    <source>
        <dbReference type="Proteomes" id="UP001310386"/>
    </source>
</evidence>
<dbReference type="EMBL" id="JAYJLD010000025">
    <property type="protein sequence ID" value="MEB3102969.1"/>
    <property type="molecule type" value="Genomic_DNA"/>
</dbReference>
<organism evidence="7 8">
    <name type="scientific">Ferviditalea candida</name>
    <dbReference type="NCBI Taxonomy" id="3108399"/>
    <lineage>
        <taxon>Bacteria</taxon>
        <taxon>Bacillati</taxon>
        <taxon>Bacillota</taxon>
        <taxon>Bacilli</taxon>
        <taxon>Bacillales</taxon>
        <taxon>Paenibacillaceae</taxon>
        <taxon>Ferviditalea</taxon>
    </lineage>
</organism>
<feature type="domain" description="Signal transduction histidine kinase dimerisation/phosphoacceptor" evidence="6">
    <location>
        <begin position="1"/>
        <end position="63"/>
    </location>
</feature>
<dbReference type="InterPro" id="IPR036097">
    <property type="entry name" value="HisK_dim/P_sf"/>
</dbReference>